<dbReference type="InterPro" id="IPR013196">
    <property type="entry name" value="HTH_11"/>
</dbReference>
<evidence type="ECO:0000313" key="8">
    <source>
        <dbReference type="EMBL" id="KJY56288.1"/>
    </source>
</evidence>
<dbReference type="InterPro" id="IPR013011">
    <property type="entry name" value="PTS_EIIB_2"/>
</dbReference>
<dbReference type="SUPFAM" id="SSF63520">
    <property type="entry name" value="PTS-regulatory domain, PRD"/>
    <property type="match status" value="2"/>
</dbReference>
<dbReference type="Pfam" id="PF05043">
    <property type="entry name" value="Mga"/>
    <property type="match status" value="1"/>
</dbReference>
<dbReference type="Proteomes" id="UP000033531">
    <property type="component" value="Unassembled WGS sequence"/>
</dbReference>
<dbReference type="InterPro" id="IPR036390">
    <property type="entry name" value="WH_DNA-bd_sf"/>
</dbReference>
<dbReference type="Pfam" id="PF00359">
    <property type="entry name" value="PTS_EIIA_2"/>
    <property type="match status" value="1"/>
</dbReference>
<feature type="domain" description="PTS EIIA type-2" evidence="5">
    <location>
        <begin position="498"/>
        <end position="638"/>
    </location>
</feature>
<dbReference type="HOGENOM" id="CLU_013442_5_2_9"/>
<dbReference type="EMBL" id="JXLI01000011">
    <property type="protein sequence ID" value="KJY56288.1"/>
    <property type="molecule type" value="Genomic_DNA"/>
</dbReference>
<dbReference type="RefSeq" id="WP_046325318.1">
    <property type="nucleotide sequence ID" value="NZ_JBHTMT010000005.1"/>
</dbReference>
<dbReference type="Pfam" id="PF00874">
    <property type="entry name" value="PRD"/>
    <property type="match status" value="2"/>
</dbReference>
<dbReference type="OrthoDB" id="3710983at2"/>
<proteinExistence type="predicted"/>
<dbReference type="Gene3D" id="3.40.930.10">
    <property type="entry name" value="Mannitol-specific EII, Chain A"/>
    <property type="match status" value="1"/>
</dbReference>
<dbReference type="InterPro" id="IPR002178">
    <property type="entry name" value="PTS_EIIA_type-2_dom"/>
</dbReference>
<feature type="domain" description="PRD" evidence="7">
    <location>
        <begin position="293"/>
        <end position="400"/>
    </location>
</feature>
<sequence length="643" mass="73824">MKLSYKRLGQLLELLLNDSANRYVSTSFLAQKCNVSTRTIRSDIQALNKELTIFKVTIKNKRGAGFYLTNVDAETRAKLLKVAKSDLPVTRSEERIAAVEQYLLVNDRVKLSDLVEKFFISDNTFFSYLVTIKKEFSKFNLKVNKSNDVYRVKGSEADKRNFIIAKLINKKSDNYIIDFTEKERTILANVDLDKLKKLIHAFLRHYSYHISDINTKNIILHFALTISRIKLNFHLEASTHANIKKDVLQNLKELFVKIESEFEIKLNQKEKDDLVYHFALNFPECVIYTNKSNAKESIAKAVTFFLQNIKSEFAINLLNDQELRVNLIQHLTNLVKIKKVNGKRKNPLLNVILSTFPYAYEITAYSAPILEHMLDLKLDDDELSFITLHIGASIERQGNRSSKKNAALICGSGVSTAVLVRAKLETQFAAFLNITGTYTYDEYLEGKANNNDFLISMVPISNAAVPVIQIDLANFHNDILQLSDYLKSLNNPYRAIDKLFDEDNIYLLKAKLSKNELLDMLIKKLEQKKIVNKDFKEKVYEREKMYSTAIGGKIAIPHSLGYATNKSKVCFARLSQPIIWDEKNEVKYVFLLAIARQDYLSIQKLFDFIVDLQTNSTFREIIDKSSTPNDVKTAISKLIQNSY</sequence>
<dbReference type="PROSITE" id="PS51099">
    <property type="entry name" value="PTS_EIIB_TYPE_2"/>
    <property type="match status" value="1"/>
</dbReference>
<evidence type="ECO:0000256" key="2">
    <source>
        <dbReference type="ARBA" id="ARBA00023015"/>
    </source>
</evidence>
<evidence type="ECO:0000313" key="9">
    <source>
        <dbReference type="Proteomes" id="UP000033531"/>
    </source>
</evidence>
<dbReference type="PROSITE" id="PS51094">
    <property type="entry name" value="PTS_EIIA_TYPE_2"/>
    <property type="match status" value="1"/>
</dbReference>
<keyword evidence="1" id="KW-0677">Repeat</keyword>
<dbReference type="PANTHER" id="PTHR30185:SF18">
    <property type="entry name" value="TRANSCRIPTIONAL REGULATOR MTLR"/>
    <property type="match status" value="1"/>
</dbReference>
<dbReference type="CDD" id="cd00211">
    <property type="entry name" value="PTS_IIA_fru"/>
    <property type="match status" value="1"/>
</dbReference>
<dbReference type="Gene3D" id="1.10.1790.10">
    <property type="entry name" value="PRD domain"/>
    <property type="match status" value="1"/>
</dbReference>
<evidence type="ECO:0000256" key="4">
    <source>
        <dbReference type="ARBA" id="ARBA00023163"/>
    </source>
</evidence>
<dbReference type="InterPro" id="IPR050661">
    <property type="entry name" value="BglG_antiterminators"/>
</dbReference>
<dbReference type="GO" id="GO:0006355">
    <property type="term" value="P:regulation of DNA-templated transcription"/>
    <property type="evidence" value="ECO:0007669"/>
    <property type="project" value="InterPro"/>
</dbReference>
<comment type="caution">
    <text evidence="8">The sequence shown here is derived from an EMBL/GenBank/DDBJ whole genome shotgun (WGS) entry which is preliminary data.</text>
</comment>
<dbReference type="PATRIC" id="fig|1218507.3.peg.1551"/>
<dbReference type="InterPro" id="IPR011608">
    <property type="entry name" value="PRD"/>
</dbReference>
<dbReference type="InterPro" id="IPR007737">
    <property type="entry name" value="Mga_HTH"/>
</dbReference>
<gene>
    <name evidence="8" type="ORF">JF74_13680</name>
</gene>
<evidence type="ECO:0000259" key="5">
    <source>
        <dbReference type="PROSITE" id="PS51094"/>
    </source>
</evidence>
<dbReference type="InterPro" id="IPR036634">
    <property type="entry name" value="PRD_sf"/>
</dbReference>
<evidence type="ECO:0000256" key="1">
    <source>
        <dbReference type="ARBA" id="ARBA00022737"/>
    </source>
</evidence>
<dbReference type="AlphaFoldDB" id="A0A0F4LD84"/>
<dbReference type="GO" id="GO:0009401">
    <property type="term" value="P:phosphoenolpyruvate-dependent sugar phosphotransferase system"/>
    <property type="evidence" value="ECO:0007669"/>
    <property type="project" value="InterPro"/>
</dbReference>
<evidence type="ECO:0000256" key="3">
    <source>
        <dbReference type="ARBA" id="ARBA00023159"/>
    </source>
</evidence>
<evidence type="ECO:0000259" key="7">
    <source>
        <dbReference type="PROSITE" id="PS51372"/>
    </source>
</evidence>
<dbReference type="Pfam" id="PF08279">
    <property type="entry name" value="HTH_11"/>
    <property type="match status" value="1"/>
</dbReference>
<accession>A0A0F4LD84</accession>
<keyword evidence="2" id="KW-0805">Transcription regulation</keyword>
<dbReference type="InterPro" id="IPR036388">
    <property type="entry name" value="WH-like_DNA-bd_sf"/>
</dbReference>
<name>A0A0F4LD84_9LACO</name>
<organism evidence="8 9">
    <name type="scientific">Lactobacillus melliventris</name>
    <dbReference type="NCBI Taxonomy" id="1218507"/>
    <lineage>
        <taxon>Bacteria</taxon>
        <taxon>Bacillati</taxon>
        <taxon>Bacillota</taxon>
        <taxon>Bacilli</taxon>
        <taxon>Lactobacillales</taxon>
        <taxon>Lactobacillaceae</taxon>
        <taxon>Lactobacillus</taxon>
    </lineage>
</organism>
<reference evidence="8 9" key="1">
    <citation type="submission" date="2015-01" db="EMBL/GenBank/DDBJ databases">
        <title>Comparative genomics of the lactic acid bacteria isolated from the honey bee gut.</title>
        <authorList>
            <person name="Ellegaard K.M."/>
            <person name="Tamarit D."/>
            <person name="Javelind E."/>
            <person name="Olofsson T."/>
            <person name="Andersson S.G."/>
            <person name="Vasquez A."/>
        </authorList>
    </citation>
    <scope>NUCLEOTIDE SEQUENCE [LARGE SCALE GENOMIC DNA]</scope>
    <source>
        <strain evidence="8 9">Hma8</strain>
    </source>
</reference>
<dbReference type="STRING" id="1218507.JF74_13680"/>
<dbReference type="GO" id="GO:0008982">
    <property type="term" value="F:protein-N(PI)-phosphohistidine-sugar phosphotransferase activity"/>
    <property type="evidence" value="ECO:0007669"/>
    <property type="project" value="InterPro"/>
</dbReference>
<dbReference type="PANTHER" id="PTHR30185">
    <property type="entry name" value="CRYPTIC BETA-GLUCOSIDE BGL OPERON ANTITERMINATOR"/>
    <property type="match status" value="1"/>
</dbReference>
<feature type="domain" description="PTS EIIB type-2" evidence="6">
    <location>
        <begin position="404"/>
        <end position="494"/>
    </location>
</feature>
<dbReference type="PROSITE" id="PS51372">
    <property type="entry name" value="PRD_2"/>
    <property type="match status" value="1"/>
</dbReference>
<keyword evidence="4" id="KW-0804">Transcription</keyword>
<keyword evidence="3" id="KW-0010">Activator</keyword>
<dbReference type="InterPro" id="IPR016152">
    <property type="entry name" value="PTrfase/Anion_transptr"/>
</dbReference>
<evidence type="ECO:0000259" key="6">
    <source>
        <dbReference type="PROSITE" id="PS51099"/>
    </source>
</evidence>
<dbReference type="SUPFAM" id="SSF46785">
    <property type="entry name" value="Winged helix' DNA-binding domain"/>
    <property type="match status" value="1"/>
</dbReference>
<dbReference type="Gene3D" id="1.10.10.10">
    <property type="entry name" value="Winged helix-like DNA-binding domain superfamily/Winged helix DNA-binding domain"/>
    <property type="match status" value="1"/>
</dbReference>
<protein>
    <submittedName>
        <fullName evidence="8">PRD domain protein</fullName>
    </submittedName>
</protein>
<dbReference type="SUPFAM" id="SSF55804">
    <property type="entry name" value="Phoshotransferase/anion transport protein"/>
    <property type="match status" value="1"/>
</dbReference>